<comment type="caution">
    <text evidence="3">The sequence shown here is derived from an EMBL/GenBank/DDBJ whole genome shotgun (WGS) entry which is preliminary data.</text>
</comment>
<name>A0ABT5H0V1_9VIBR</name>
<gene>
    <name evidence="3" type="ORF">OPW20_23530</name>
</gene>
<organism evidence="3 4">
    <name type="scientific">Vibrio europaeus</name>
    <dbReference type="NCBI Taxonomy" id="300876"/>
    <lineage>
        <taxon>Bacteria</taxon>
        <taxon>Pseudomonadati</taxon>
        <taxon>Pseudomonadota</taxon>
        <taxon>Gammaproteobacteria</taxon>
        <taxon>Vibrionales</taxon>
        <taxon>Vibrionaceae</taxon>
        <taxon>Vibrio</taxon>
        <taxon>Vibrio oreintalis group</taxon>
    </lineage>
</organism>
<proteinExistence type="predicted"/>
<sequence length="276" mass="31759">MNKSRRGRPARTVQELTQKQAEKLEKAIVLVRSIEDKEGREEMADYVIFVTPDPTLNKQKGVGHTGRPQNTEIDEIEAMIRRIKKRITAIETGKEPSGRIMSADEKILGCQQQISDLEAQVKALEEELSDEELAKLQIRRARYAKRAANMHLKAIKAARDDEHKLVRDNLNIDEELLEAINNANAAAELVDKMVDEFNEKYGEIKNSEKSEGFVSKQILRNQLASKHAKTLMAQRKLQVEQEREERRLAKRSNVSVRNRHKNDTSVEIRFRDHDKS</sequence>
<evidence type="ECO:0000313" key="3">
    <source>
        <dbReference type="EMBL" id="MDC5743035.1"/>
    </source>
</evidence>
<dbReference type="Proteomes" id="UP001150001">
    <property type="component" value="Unassembled WGS sequence"/>
</dbReference>
<protein>
    <submittedName>
        <fullName evidence="3">Uncharacterized protein</fullName>
    </submittedName>
</protein>
<feature type="compositionally biased region" description="Basic and acidic residues" evidence="2">
    <location>
        <begin position="237"/>
        <end position="247"/>
    </location>
</feature>
<accession>A0ABT5H0V1</accession>
<evidence type="ECO:0000256" key="2">
    <source>
        <dbReference type="SAM" id="MobiDB-lite"/>
    </source>
</evidence>
<evidence type="ECO:0000313" key="4">
    <source>
        <dbReference type="Proteomes" id="UP001150001"/>
    </source>
</evidence>
<keyword evidence="1" id="KW-0175">Coiled coil</keyword>
<feature type="coiled-coil region" evidence="1">
    <location>
        <begin position="100"/>
        <end position="141"/>
    </location>
</feature>
<reference evidence="3" key="1">
    <citation type="submission" date="2022-11" db="EMBL/GenBank/DDBJ databases">
        <title>Role of the vibriolysin VemA secreted by the emergent pathogen Vibrio europaeus in the colonization of Manila clam mucus.</title>
        <authorList>
            <person name="Martinez C."/>
            <person name="Rodriguez S."/>
            <person name="Vences A."/>
            <person name="Barja J.L."/>
            <person name="Toranzo A.E."/>
            <person name="Dubert J."/>
        </authorList>
    </citation>
    <scope>NUCLEOTIDE SEQUENCE</scope>
    <source>
        <strain evidence="3">3454</strain>
    </source>
</reference>
<feature type="region of interest" description="Disordered" evidence="2">
    <location>
        <begin position="235"/>
        <end position="276"/>
    </location>
</feature>
<dbReference type="EMBL" id="JAPFIT010000031">
    <property type="protein sequence ID" value="MDC5743035.1"/>
    <property type="molecule type" value="Genomic_DNA"/>
</dbReference>
<feature type="compositionally biased region" description="Basic and acidic residues" evidence="2">
    <location>
        <begin position="261"/>
        <end position="276"/>
    </location>
</feature>
<evidence type="ECO:0000256" key="1">
    <source>
        <dbReference type="SAM" id="Coils"/>
    </source>
</evidence>
<dbReference type="RefSeq" id="WP_272236746.1">
    <property type="nucleotide sequence ID" value="NZ_JAPFIQ010000028.1"/>
</dbReference>
<keyword evidence="4" id="KW-1185">Reference proteome</keyword>